<dbReference type="EMBL" id="MFFU01000062">
    <property type="protein sequence ID" value="OGF14620.1"/>
    <property type="molecule type" value="Genomic_DNA"/>
</dbReference>
<protein>
    <recommendedName>
        <fullName evidence="1">Helix-turn-helix domain-containing protein</fullName>
    </recommendedName>
</protein>
<evidence type="ECO:0000259" key="1">
    <source>
        <dbReference type="Pfam" id="PF12728"/>
    </source>
</evidence>
<evidence type="ECO:0000313" key="3">
    <source>
        <dbReference type="Proteomes" id="UP000177691"/>
    </source>
</evidence>
<dbReference type="GO" id="GO:0003677">
    <property type="term" value="F:DNA binding"/>
    <property type="evidence" value="ECO:0007669"/>
    <property type="project" value="InterPro"/>
</dbReference>
<feature type="domain" description="Helix-turn-helix" evidence="1">
    <location>
        <begin position="10"/>
        <end position="55"/>
    </location>
</feature>
<name>A0A1F5RJI4_9BACT</name>
<dbReference type="AlphaFoldDB" id="A0A1F5RJI4"/>
<dbReference type="InterPro" id="IPR041657">
    <property type="entry name" value="HTH_17"/>
</dbReference>
<reference evidence="2 3" key="1">
    <citation type="journal article" date="2016" name="Nat. Commun.">
        <title>Thousands of microbial genomes shed light on interconnected biogeochemical processes in an aquifer system.</title>
        <authorList>
            <person name="Anantharaman K."/>
            <person name="Brown C.T."/>
            <person name="Hug L.A."/>
            <person name="Sharon I."/>
            <person name="Castelle C.J."/>
            <person name="Probst A.J."/>
            <person name="Thomas B.C."/>
            <person name="Singh A."/>
            <person name="Wilkins M.J."/>
            <person name="Karaoz U."/>
            <person name="Brodie E.L."/>
            <person name="Williams K.H."/>
            <person name="Hubbard S.S."/>
            <person name="Banfield J.F."/>
        </authorList>
    </citation>
    <scope>NUCLEOTIDE SEQUENCE [LARGE SCALE GENOMIC DNA]</scope>
</reference>
<dbReference type="NCBIfam" id="TIGR01764">
    <property type="entry name" value="excise"/>
    <property type="match status" value="1"/>
</dbReference>
<sequence>MNEEIQRNAVYTTAETQELLKVSKSTLKRLLKKGLLKANKVGGQYRILGKEILRLVSPAAEKRAIHSYLSLKNKVVNRINRW</sequence>
<dbReference type="Proteomes" id="UP000177691">
    <property type="component" value="Unassembled WGS sequence"/>
</dbReference>
<organism evidence="2 3">
    <name type="scientific">Candidatus Falkowbacteria bacterium RIFCSPHIGHO2_02_FULL_45_15</name>
    <dbReference type="NCBI Taxonomy" id="1797987"/>
    <lineage>
        <taxon>Bacteria</taxon>
        <taxon>Candidatus Falkowiibacteriota</taxon>
    </lineage>
</organism>
<accession>A0A1F5RJI4</accession>
<dbReference type="InterPro" id="IPR010093">
    <property type="entry name" value="SinI_DNA-bd"/>
</dbReference>
<dbReference type="Pfam" id="PF12728">
    <property type="entry name" value="HTH_17"/>
    <property type="match status" value="1"/>
</dbReference>
<comment type="caution">
    <text evidence="2">The sequence shown here is derived from an EMBL/GenBank/DDBJ whole genome shotgun (WGS) entry which is preliminary data.</text>
</comment>
<evidence type="ECO:0000313" key="2">
    <source>
        <dbReference type="EMBL" id="OGF14620.1"/>
    </source>
</evidence>
<gene>
    <name evidence="2" type="ORF">A3D54_01610</name>
</gene>
<proteinExistence type="predicted"/>